<evidence type="ECO:0000256" key="1">
    <source>
        <dbReference type="ARBA" id="ARBA00009632"/>
    </source>
</evidence>
<sequence length="479" mass="52655">MNRLIRLLTVAVRSKNITPVCRLRTATTDKVDLEHTEPFCPVPGVVPQWSTPEAAFTDLKDGRDKLFVQGGASTPTILLECLYKHVVENKLKNIELYHLFTLGPYPFCEPEAKDRFSSRSLFVGHNCREAVNSGIADFYPIFLSEVPHLFRRRVINFDWALVSISPPGKHGYCSLGASVDITRSAIQNAKKIIGQVNPNVPVTRGDANIHSSHLDVLIYGTMPLHTSELREPSIEEIRIGRFISENLVDDGATLEAGIGNIPQSVFRQLGNHRHLGVHTEMFSDALVDLVSLGAVTNAHKTQRPGKIVASFVMGTRKVFDFIDNNPLVDMCDIEWLGRPETIAQNPKPTCINTCLAIDLTGQVAADSLGNSIFSGVGGLVDFIRGAAISLDGKGKPILGLTSRTPTGRPKIVPVLERGTGVVLTRAHVHYVVTEYGIAYLFGRNLRQRAYALIQVAHPDDREALEKAAYESLKVMPSPD</sequence>
<organism evidence="3 4">
    <name type="scientific">Opisthorchis viverrini</name>
    <name type="common">Southeast Asian liver fluke</name>
    <dbReference type="NCBI Taxonomy" id="6198"/>
    <lineage>
        <taxon>Eukaryota</taxon>
        <taxon>Metazoa</taxon>
        <taxon>Spiralia</taxon>
        <taxon>Lophotrochozoa</taxon>
        <taxon>Platyhelminthes</taxon>
        <taxon>Trematoda</taxon>
        <taxon>Digenea</taxon>
        <taxon>Opisthorchiida</taxon>
        <taxon>Opisthorchiata</taxon>
        <taxon>Opisthorchiidae</taxon>
        <taxon>Opisthorchis</taxon>
    </lineage>
</organism>
<dbReference type="InterPro" id="IPR046433">
    <property type="entry name" value="ActCoA_hydro"/>
</dbReference>
<dbReference type="GO" id="GO:0006083">
    <property type="term" value="P:acetate metabolic process"/>
    <property type="evidence" value="ECO:0007669"/>
    <property type="project" value="InterPro"/>
</dbReference>
<accession>A0A074ZXQ6</accession>
<dbReference type="InterPro" id="IPR037171">
    <property type="entry name" value="NagB/RpiA_transferase-like"/>
</dbReference>
<name>A0A074ZXQ6_OPIVI</name>
<dbReference type="RefSeq" id="XP_009165490.1">
    <property type="nucleotide sequence ID" value="XM_009167226.1"/>
</dbReference>
<dbReference type="KEGG" id="ovi:T265_02873"/>
<evidence type="ECO:0000313" key="4">
    <source>
        <dbReference type="Proteomes" id="UP000054324"/>
    </source>
</evidence>
<proteinExistence type="inferred from homology"/>
<dbReference type="Pfam" id="PF13336">
    <property type="entry name" value="AcetylCoA_hyd_C"/>
    <property type="match status" value="1"/>
</dbReference>
<evidence type="ECO:0000256" key="2">
    <source>
        <dbReference type="ARBA" id="ARBA00022679"/>
    </source>
</evidence>
<dbReference type="CTD" id="20317061"/>
<dbReference type="EMBL" id="KL596656">
    <property type="protein sequence ID" value="KER30722.1"/>
    <property type="molecule type" value="Genomic_DNA"/>
</dbReference>
<dbReference type="Gene3D" id="3.40.1080.10">
    <property type="entry name" value="Glutaconate Coenzyme A-transferase"/>
    <property type="match status" value="1"/>
</dbReference>
<dbReference type="AlphaFoldDB" id="A0A074ZXQ6"/>
<dbReference type="GO" id="GO:0008775">
    <property type="term" value="F:acetate CoA-transferase activity"/>
    <property type="evidence" value="ECO:0007669"/>
    <property type="project" value="InterPro"/>
</dbReference>
<gene>
    <name evidence="3" type="ORF">T265_02873</name>
</gene>
<keyword evidence="2" id="KW-0808">Transferase</keyword>
<comment type="similarity">
    <text evidence="1">Belongs to the acetyl-CoA hydrolase/transferase family.</text>
</comment>
<dbReference type="Gene3D" id="3.40.1080.20">
    <property type="entry name" value="Acetyl-CoA hydrolase/transferase C-terminal domain"/>
    <property type="match status" value="1"/>
</dbReference>
<dbReference type="Proteomes" id="UP000054324">
    <property type="component" value="Unassembled WGS sequence"/>
</dbReference>
<dbReference type="InterPro" id="IPR038460">
    <property type="entry name" value="AcetylCoA_hyd_C_sf"/>
</dbReference>
<dbReference type="SUPFAM" id="SSF100950">
    <property type="entry name" value="NagB/RpiA/CoA transferase-like"/>
    <property type="match status" value="2"/>
</dbReference>
<reference evidence="3 4" key="1">
    <citation type="submission" date="2013-11" db="EMBL/GenBank/DDBJ databases">
        <title>Opisthorchis viverrini - life in the bile duct.</title>
        <authorList>
            <person name="Young N.D."/>
            <person name="Nagarajan N."/>
            <person name="Lin S.J."/>
            <person name="Korhonen P.K."/>
            <person name="Jex A.R."/>
            <person name="Hall R.S."/>
            <person name="Safavi-Hemami H."/>
            <person name="Kaewkong W."/>
            <person name="Bertrand D."/>
            <person name="Gao S."/>
            <person name="Seet Q."/>
            <person name="Wongkham S."/>
            <person name="Teh B.T."/>
            <person name="Wongkham C."/>
            <person name="Intapan P.M."/>
            <person name="Maleewong W."/>
            <person name="Yang X."/>
            <person name="Hu M."/>
            <person name="Wang Z."/>
            <person name="Hofmann A."/>
            <person name="Sternberg P.W."/>
            <person name="Tan P."/>
            <person name="Wang J."/>
            <person name="Gasser R.B."/>
        </authorList>
    </citation>
    <scope>NUCLEOTIDE SEQUENCE [LARGE SCALE GENOMIC DNA]</scope>
</reference>
<dbReference type="STRING" id="6198.A0A074ZXQ6"/>
<dbReference type="InterPro" id="IPR003702">
    <property type="entry name" value="ActCoA_hydro_N"/>
</dbReference>
<dbReference type="PANTHER" id="PTHR21432">
    <property type="entry name" value="ACETYL-COA HYDROLASE-RELATED"/>
    <property type="match status" value="1"/>
</dbReference>
<dbReference type="GeneID" id="20317061"/>
<dbReference type="InterPro" id="IPR026888">
    <property type="entry name" value="AcetylCoA_hyd_C"/>
</dbReference>
<protein>
    <submittedName>
        <fullName evidence="3">Uncharacterized protein</fullName>
    </submittedName>
</protein>
<dbReference type="GO" id="GO:0005739">
    <property type="term" value="C:mitochondrion"/>
    <property type="evidence" value="ECO:0007669"/>
    <property type="project" value="TreeGrafter"/>
</dbReference>
<keyword evidence="4" id="KW-1185">Reference proteome</keyword>
<dbReference type="Pfam" id="PF02550">
    <property type="entry name" value="AcetylCoA_hydro"/>
    <property type="match status" value="1"/>
</dbReference>
<dbReference type="Gene3D" id="3.30.750.70">
    <property type="entry name" value="4-hydroxybutyrate coenzyme like domains"/>
    <property type="match status" value="1"/>
</dbReference>
<dbReference type="OrthoDB" id="10250396at2759"/>
<evidence type="ECO:0000313" key="3">
    <source>
        <dbReference type="EMBL" id="KER30722.1"/>
    </source>
</evidence>
<dbReference type="PANTHER" id="PTHR21432:SF20">
    <property type="entry name" value="ACETYL-COA HYDROLASE"/>
    <property type="match status" value="1"/>
</dbReference>